<comment type="caution">
    <text evidence="1">The sequence shown here is derived from an EMBL/GenBank/DDBJ whole genome shotgun (WGS) entry which is preliminary data.</text>
</comment>
<keyword evidence="2" id="KW-1185">Reference proteome</keyword>
<gene>
    <name evidence="1" type="ORF">GBAR_LOCUS13774</name>
</gene>
<feature type="non-terminal residue" evidence="1">
    <location>
        <position position="1"/>
    </location>
</feature>
<name>A0AA35S537_GEOBA</name>
<protein>
    <submittedName>
        <fullName evidence="1">Uncharacterized protein</fullName>
    </submittedName>
</protein>
<dbReference type="Proteomes" id="UP001174909">
    <property type="component" value="Unassembled WGS sequence"/>
</dbReference>
<sequence>MFPFLPTLHSLHKYNIYSTPCTYIIQTNKTVFLPTYIHNVIPVFTSSETLNAAFVYQLR</sequence>
<evidence type="ECO:0000313" key="1">
    <source>
        <dbReference type="EMBL" id="CAI8023610.1"/>
    </source>
</evidence>
<evidence type="ECO:0000313" key="2">
    <source>
        <dbReference type="Proteomes" id="UP001174909"/>
    </source>
</evidence>
<accession>A0AA35S537</accession>
<reference evidence="1" key="1">
    <citation type="submission" date="2023-03" db="EMBL/GenBank/DDBJ databases">
        <authorList>
            <person name="Steffen K."/>
            <person name="Cardenas P."/>
        </authorList>
    </citation>
    <scope>NUCLEOTIDE SEQUENCE</scope>
</reference>
<dbReference type="EMBL" id="CASHTH010002018">
    <property type="protein sequence ID" value="CAI8023610.1"/>
    <property type="molecule type" value="Genomic_DNA"/>
</dbReference>
<proteinExistence type="predicted"/>
<organism evidence="1 2">
    <name type="scientific">Geodia barretti</name>
    <name type="common">Barrett's horny sponge</name>
    <dbReference type="NCBI Taxonomy" id="519541"/>
    <lineage>
        <taxon>Eukaryota</taxon>
        <taxon>Metazoa</taxon>
        <taxon>Porifera</taxon>
        <taxon>Demospongiae</taxon>
        <taxon>Heteroscleromorpha</taxon>
        <taxon>Tetractinellida</taxon>
        <taxon>Astrophorina</taxon>
        <taxon>Geodiidae</taxon>
        <taxon>Geodia</taxon>
    </lineage>
</organism>
<dbReference type="AlphaFoldDB" id="A0AA35S537"/>